<evidence type="ECO:0000256" key="2">
    <source>
        <dbReference type="ARBA" id="ARBA00022980"/>
    </source>
</evidence>
<dbReference type="PANTHER" id="PTHR14413">
    <property type="entry name" value="RIBOSOMAL PROTEIN L17"/>
    <property type="match status" value="1"/>
</dbReference>
<organism evidence="6 7">
    <name type="scientific">Candidatus Taylorbacteria bacterium RIFCSPLOWO2_01_FULL_45_15b</name>
    <dbReference type="NCBI Taxonomy" id="1802319"/>
    <lineage>
        <taxon>Bacteria</taxon>
        <taxon>Candidatus Tayloriibacteriota</taxon>
    </lineage>
</organism>
<dbReference type="SUPFAM" id="SSF64263">
    <property type="entry name" value="Prokaryotic ribosomal protein L17"/>
    <property type="match status" value="1"/>
</dbReference>
<dbReference type="HAMAP" id="MF_01368">
    <property type="entry name" value="Ribosomal_bL17"/>
    <property type="match status" value="1"/>
</dbReference>
<dbReference type="GO" id="GO:0006412">
    <property type="term" value="P:translation"/>
    <property type="evidence" value="ECO:0007669"/>
    <property type="project" value="UniProtKB-UniRule"/>
</dbReference>
<comment type="subunit">
    <text evidence="4">Part of the 50S ribosomal subunit. Contacts protein L32.</text>
</comment>
<dbReference type="EMBL" id="MHRX01000036">
    <property type="protein sequence ID" value="OHA33031.1"/>
    <property type="molecule type" value="Genomic_DNA"/>
</dbReference>
<dbReference type="GO" id="GO:0022625">
    <property type="term" value="C:cytosolic large ribosomal subunit"/>
    <property type="evidence" value="ECO:0007669"/>
    <property type="project" value="TreeGrafter"/>
</dbReference>
<gene>
    <name evidence="4" type="primary">rplQ</name>
    <name evidence="6" type="ORF">A2928_00590</name>
</gene>
<comment type="caution">
    <text evidence="6">The sequence shown here is derived from an EMBL/GenBank/DDBJ whole genome shotgun (WGS) entry which is preliminary data.</text>
</comment>
<proteinExistence type="inferred from homology"/>
<dbReference type="PROSITE" id="PS01167">
    <property type="entry name" value="RIBOSOMAL_L17"/>
    <property type="match status" value="1"/>
</dbReference>
<dbReference type="AlphaFoldDB" id="A0A1G2NCF2"/>
<comment type="similarity">
    <text evidence="1 4 5">Belongs to the bacterial ribosomal protein bL17 family.</text>
</comment>
<keyword evidence="2 4" id="KW-0689">Ribosomal protein</keyword>
<dbReference type="InterPro" id="IPR036373">
    <property type="entry name" value="Ribosomal_bL17_sf"/>
</dbReference>
<dbReference type="InterPro" id="IPR047859">
    <property type="entry name" value="Ribosomal_bL17_CS"/>
</dbReference>
<keyword evidence="3 4" id="KW-0687">Ribonucleoprotein</keyword>
<dbReference type="InterPro" id="IPR000456">
    <property type="entry name" value="Ribosomal_bL17"/>
</dbReference>
<name>A0A1G2NCF2_9BACT</name>
<protein>
    <recommendedName>
        <fullName evidence="4">Large ribosomal subunit protein bL17</fullName>
    </recommendedName>
</protein>
<evidence type="ECO:0000256" key="4">
    <source>
        <dbReference type="HAMAP-Rule" id="MF_01368"/>
    </source>
</evidence>
<evidence type="ECO:0000256" key="5">
    <source>
        <dbReference type="RuleBase" id="RU000660"/>
    </source>
</evidence>
<dbReference type="STRING" id="1802319.A2928_00590"/>
<sequence>MLHHKKNRKFGLERGQRIALLKSLARSLILKERISTTEAKAKELRPFVEKLITIGKRDTVSARRILMQRLSSEPIANKIQKKISPKFKDRNGGYTRIFKVAPRKSDASPMAIIEFVV</sequence>
<reference evidence="6 7" key="1">
    <citation type="journal article" date="2016" name="Nat. Commun.">
        <title>Thousands of microbial genomes shed light on interconnected biogeochemical processes in an aquifer system.</title>
        <authorList>
            <person name="Anantharaman K."/>
            <person name="Brown C.T."/>
            <person name="Hug L.A."/>
            <person name="Sharon I."/>
            <person name="Castelle C.J."/>
            <person name="Probst A.J."/>
            <person name="Thomas B.C."/>
            <person name="Singh A."/>
            <person name="Wilkins M.J."/>
            <person name="Karaoz U."/>
            <person name="Brodie E.L."/>
            <person name="Williams K.H."/>
            <person name="Hubbard S.S."/>
            <person name="Banfield J.F."/>
        </authorList>
    </citation>
    <scope>NUCLEOTIDE SEQUENCE [LARGE SCALE GENOMIC DNA]</scope>
</reference>
<dbReference type="Proteomes" id="UP000176221">
    <property type="component" value="Unassembled WGS sequence"/>
</dbReference>
<evidence type="ECO:0000256" key="3">
    <source>
        <dbReference type="ARBA" id="ARBA00023274"/>
    </source>
</evidence>
<dbReference type="Gene3D" id="3.90.1030.10">
    <property type="entry name" value="Ribosomal protein L17"/>
    <property type="match status" value="1"/>
</dbReference>
<dbReference type="PANTHER" id="PTHR14413:SF16">
    <property type="entry name" value="LARGE RIBOSOMAL SUBUNIT PROTEIN BL17M"/>
    <property type="match status" value="1"/>
</dbReference>
<accession>A0A1G2NCF2</accession>
<dbReference type="Pfam" id="PF01196">
    <property type="entry name" value="Ribosomal_L17"/>
    <property type="match status" value="1"/>
</dbReference>
<evidence type="ECO:0000313" key="6">
    <source>
        <dbReference type="EMBL" id="OHA33031.1"/>
    </source>
</evidence>
<dbReference type="NCBIfam" id="TIGR00059">
    <property type="entry name" value="L17"/>
    <property type="match status" value="1"/>
</dbReference>
<evidence type="ECO:0000256" key="1">
    <source>
        <dbReference type="ARBA" id="ARBA00008777"/>
    </source>
</evidence>
<dbReference type="GO" id="GO:0003735">
    <property type="term" value="F:structural constituent of ribosome"/>
    <property type="evidence" value="ECO:0007669"/>
    <property type="project" value="InterPro"/>
</dbReference>
<evidence type="ECO:0000313" key="7">
    <source>
        <dbReference type="Proteomes" id="UP000176221"/>
    </source>
</evidence>